<dbReference type="Pfam" id="PF12833">
    <property type="entry name" value="HTH_18"/>
    <property type="match status" value="1"/>
</dbReference>
<evidence type="ECO:0000256" key="4">
    <source>
        <dbReference type="ARBA" id="ARBA00023159"/>
    </source>
</evidence>
<dbReference type="FunFam" id="1.10.10.60:FF:000132">
    <property type="entry name" value="AraC family transcriptional regulator"/>
    <property type="match status" value="1"/>
</dbReference>
<dbReference type="Gene3D" id="1.10.10.60">
    <property type="entry name" value="Homeodomain-like"/>
    <property type="match status" value="2"/>
</dbReference>
<keyword evidence="4" id="KW-0010">Activator</keyword>
<dbReference type="InterPro" id="IPR011051">
    <property type="entry name" value="RmlC_Cupin_sf"/>
</dbReference>
<dbReference type="GO" id="GO:0003700">
    <property type="term" value="F:DNA-binding transcription factor activity"/>
    <property type="evidence" value="ECO:0007669"/>
    <property type="project" value="InterPro"/>
</dbReference>
<comment type="caution">
    <text evidence="8">The sequence shown here is derived from an EMBL/GenBank/DDBJ whole genome shotgun (WGS) entry which is preliminary data.</text>
</comment>
<dbReference type="InterPro" id="IPR014710">
    <property type="entry name" value="RmlC-like_jellyroll"/>
</dbReference>
<dbReference type="Proteomes" id="UP000076063">
    <property type="component" value="Unassembled WGS sequence"/>
</dbReference>
<evidence type="ECO:0000313" key="9">
    <source>
        <dbReference type="Proteomes" id="UP000076063"/>
    </source>
</evidence>
<accession>A0A822WM64</accession>
<dbReference type="Gene3D" id="2.60.120.10">
    <property type="entry name" value="Jelly Rolls"/>
    <property type="match status" value="1"/>
</dbReference>
<keyword evidence="3" id="KW-0238">DNA-binding</keyword>
<protein>
    <recommendedName>
        <fullName evidence="6">Arabinose operon regulatory protein</fullName>
    </recommendedName>
</protein>
<dbReference type="PANTHER" id="PTHR11019:SF159">
    <property type="entry name" value="TRANSCRIPTIONAL REGULATOR-RELATED"/>
    <property type="match status" value="1"/>
</dbReference>
<dbReference type="AlphaFoldDB" id="A0A822WM64"/>
<evidence type="ECO:0000256" key="5">
    <source>
        <dbReference type="ARBA" id="ARBA00023163"/>
    </source>
</evidence>
<evidence type="ECO:0000256" key="6">
    <source>
        <dbReference type="ARBA" id="ARBA00044978"/>
    </source>
</evidence>
<feature type="domain" description="HTH araC/xylS-type" evidence="7">
    <location>
        <begin position="178"/>
        <end position="255"/>
    </location>
</feature>
<dbReference type="SMART" id="SM00342">
    <property type="entry name" value="HTH_ARAC"/>
    <property type="match status" value="1"/>
</dbReference>
<dbReference type="SUPFAM" id="SSF46689">
    <property type="entry name" value="Homeodomain-like"/>
    <property type="match status" value="1"/>
</dbReference>
<dbReference type="GO" id="GO:0043565">
    <property type="term" value="F:sequence-specific DNA binding"/>
    <property type="evidence" value="ECO:0007669"/>
    <property type="project" value="InterPro"/>
</dbReference>
<dbReference type="Pfam" id="PF02311">
    <property type="entry name" value="AraC_binding"/>
    <property type="match status" value="1"/>
</dbReference>
<organism evidence="8 9">
    <name type="scientific">Enterobacter bugandensis</name>
    <dbReference type="NCBI Taxonomy" id="881260"/>
    <lineage>
        <taxon>Bacteria</taxon>
        <taxon>Pseudomonadati</taxon>
        <taxon>Pseudomonadota</taxon>
        <taxon>Gammaproteobacteria</taxon>
        <taxon>Enterobacterales</taxon>
        <taxon>Enterobacteriaceae</taxon>
        <taxon>Enterobacter</taxon>
    </lineage>
</organism>
<dbReference type="InterPro" id="IPR020449">
    <property type="entry name" value="Tscrpt_reg_AraC-type_HTH"/>
</dbReference>
<evidence type="ECO:0000256" key="3">
    <source>
        <dbReference type="ARBA" id="ARBA00023125"/>
    </source>
</evidence>
<dbReference type="PRINTS" id="PR00032">
    <property type="entry name" value="HTHARAC"/>
</dbReference>
<name>A0A822WM64_9ENTR</name>
<keyword evidence="5" id="KW-0804">Transcription</keyword>
<gene>
    <name evidence="8" type="primary">ripA_2</name>
    <name evidence="8" type="ORF">SAMEA2273372_00437</name>
</gene>
<reference evidence="8 9" key="1">
    <citation type="submission" date="2016-03" db="EMBL/GenBank/DDBJ databases">
        <authorList>
            <consortium name="Pathogen Informatics"/>
        </authorList>
    </citation>
    <scope>NUCLEOTIDE SEQUENCE [LARGE SCALE GENOMIC DNA]</scope>
    <source>
        <strain evidence="9">e1527</strain>
    </source>
</reference>
<evidence type="ECO:0000259" key="7">
    <source>
        <dbReference type="PROSITE" id="PS01124"/>
    </source>
</evidence>
<dbReference type="CDD" id="cd06124">
    <property type="entry name" value="cupin_NimR-like_N"/>
    <property type="match status" value="1"/>
</dbReference>
<dbReference type="InterPro" id="IPR018060">
    <property type="entry name" value="HTH_AraC"/>
</dbReference>
<keyword evidence="2" id="KW-0805">Transcription regulation</keyword>
<dbReference type="PROSITE" id="PS01124">
    <property type="entry name" value="HTH_ARAC_FAMILY_2"/>
    <property type="match status" value="1"/>
</dbReference>
<dbReference type="InterPro" id="IPR009057">
    <property type="entry name" value="Homeodomain-like_sf"/>
</dbReference>
<dbReference type="RefSeq" id="WP_063153963.1">
    <property type="nucleotide sequence ID" value="NZ_CP039452.1"/>
</dbReference>
<dbReference type="PANTHER" id="PTHR11019">
    <property type="entry name" value="HTH-TYPE TRANSCRIPTIONAL REGULATOR NIMR"/>
    <property type="match status" value="1"/>
</dbReference>
<dbReference type="SUPFAM" id="SSF51182">
    <property type="entry name" value="RmlC-like cupins"/>
    <property type="match status" value="1"/>
</dbReference>
<evidence type="ECO:0000256" key="1">
    <source>
        <dbReference type="ARBA" id="ARBA00022491"/>
    </source>
</evidence>
<dbReference type="EMBL" id="FJZI01000001">
    <property type="protein sequence ID" value="CZX05548.1"/>
    <property type="molecule type" value="Genomic_DNA"/>
</dbReference>
<dbReference type="InterPro" id="IPR003313">
    <property type="entry name" value="AraC-bd"/>
</dbReference>
<keyword evidence="1" id="KW-0678">Repressor</keyword>
<evidence type="ECO:0000256" key="2">
    <source>
        <dbReference type="ARBA" id="ARBA00023015"/>
    </source>
</evidence>
<evidence type="ECO:0000313" key="8">
    <source>
        <dbReference type="EMBL" id="CZX05548.1"/>
    </source>
</evidence>
<proteinExistence type="predicted"/>
<sequence length="264" mass="29790">MRNVKIEDVDKLDREVVALGNDYAQGFILPQHQHRRAQLLYGATGLMYVSTCNGEWVVPPQHAVWIPPETPHAVRFVGVTTRSLYIEPTCVTGSIKYRHCKVISVSPLLRQLLLDAVDLPLMYDSARDRALVNLLLLELAEMPVREFDIPLPQHPALLALCQAFLLNPSIHDPAERWASTLFMSASTFRRLFLRQTGMSFSAWRQRACVVSALTLLITGKSVNEVALTLGYDNASSFATMFRRVTGQPPSYYRLDFKSFTGHRS</sequence>